<feature type="transmembrane region" description="Helical" evidence="1">
    <location>
        <begin position="50"/>
        <end position="68"/>
    </location>
</feature>
<organism evidence="2 3">
    <name type="scientific">Lentzea cavernae</name>
    <dbReference type="NCBI Taxonomy" id="2020703"/>
    <lineage>
        <taxon>Bacteria</taxon>
        <taxon>Bacillati</taxon>
        <taxon>Actinomycetota</taxon>
        <taxon>Actinomycetes</taxon>
        <taxon>Pseudonocardiales</taxon>
        <taxon>Pseudonocardiaceae</taxon>
        <taxon>Lentzea</taxon>
    </lineage>
</organism>
<dbReference type="EMBL" id="BNAR01000007">
    <property type="protein sequence ID" value="GHH46329.1"/>
    <property type="molecule type" value="Genomic_DNA"/>
</dbReference>
<protein>
    <submittedName>
        <fullName evidence="2">Uncharacterized protein</fullName>
    </submittedName>
</protein>
<keyword evidence="3" id="KW-1185">Reference proteome</keyword>
<keyword evidence="1" id="KW-1133">Transmembrane helix</keyword>
<evidence type="ECO:0000313" key="2">
    <source>
        <dbReference type="EMBL" id="GHH46329.1"/>
    </source>
</evidence>
<accession>A0ABQ3MIB7</accession>
<name>A0ABQ3MIB7_9PSEU</name>
<keyword evidence="1" id="KW-0812">Transmembrane</keyword>
<comment type="caution">
    <text evidence="2">The sequence shown here is derived from an EMBL/GenBank/DDBJ whole genome shotgun (WGS) entry which is preliminary data.</text>
</comment>
<evidence type="ECO:0000256" key="1">
    <source>
        <dbReference type="SAM" id="Phobius"/>
    </source>
</evidence>
<reference evidence="3" key="1">
    <citation type="journal article" date="2019" name="Int. J. Syst. Evol. Microbiol.">
        <title>The Global Catalogue of Microorganisms (GCM) 10K type strain sequencing project: providing services to taxonomists for standard genome sequencing and annotation.</title>
        <authorList>
            <consortium name="The Broad Institute Genomics Platform"/>
            <consortium name="The Broad Institute Genome Sequencing Center for Infectious Disease"/>
            <person name="Wu L."/>
            <person name="Ma J."/>
        </authorList>
    </citation>
    <scope>NUCLEOTIDE SEQUENCE [LARGE SCALE GENOMIC DNA]</scope>
    <source>
        <strain evidence="3">CGMCC 4.7367</strain>
    </source>
</reference>
<dbReference type="RefSeq" id="WP_191301379.1">
    <property type="nucleotide sequence ID" value="NZ_BNAR01000007.1"/>
</dbReference>
<proteinExistence type="predicted"/>
<dbReference type="Proteomes" id="UP000605568">
    <property type="component" value="Unassembled WGS sequence"/>
</dbReference>
<feature type="transmembrane region" description="Helical" evidence="1">
    <location>
        <begin position="153"/>
        <end position="174"/>
    </location>
</feature>
<gene>
    <name evidence="2" type="ORF">GCM10017774_49100</name>
</gene>
<keyword evidence="1" id="KW-0472">Membrane</keyword>
<sequence>MSLLVLGIIASSFLLMAVGKAFILVALAMVVCLIFYVLDAGSYRPRPSRWAGLPAMAIGIITIFPANVGSHSLWLTTFGETAHCRVISIQEHPGRRGPTTYSNELQCGDRQLHYSPTSSHSAQDPGTEMDVVIDRTGVAGNLEPDEVGLAQNLLLLLAVLMNGVFLFLVAWLPVRDPAPATK</sequence>
<evidence type="ECO:0000313" key="3">
    <source>
        <dbReference type="Proteomes" id="UP000605568"/>
    </source>
</evidence>
<feature type="transmembrane region" description="Helical" evidence="1">
    <location>
        <begin position="6"/>
        <end position="38"/>
    </location>
</feature>